<protein>
    <recommendedName>
        <fullName evidence="3">HTH cro/C1-type domain-containing protein</fullName>
    </recommendedName>
</protein>
<name>A0ABP8JHB1_9MICO</name>
<organism evidence="1 2">
    <name type="scientific">Ornithinibacter aureus</name>
    <dbReference type="NCBI Taxonomy" id="622664"/>
    <lineage>
        <taxon>Bacteria</taxon>
        <taxon>Bacillati</taxon>
        <taxon>Actinomycetota</taxon>
        <taxon>Actinomycetes</taxon>
        <taxon>Micrococcales</taxon>
        <taxon>Intrasporangiaceae</taxon>
        <taxon>Ornithinibacter</taxon>
    </lineage>
</organism>
<accession>A0ABP8JHB1</accession>
<sequence length="237" mass="25081">MPKHVPANGATLATAVRAAGMSEREACRAAGLSTSAFRQVIVADGIHPSTPIGNVHALITTAGITWSELLDHDQPLPDLPPTHLPDETRLTILARILTTARHGTLIEHLCIVFGYTLDQLEDDLATLAPRFAALGLTLGYPNNSAVTLSRGADPDTTQAIDALARLDAADRPITRSAASVLHRAYTGTLSEQRATRQDRIDMAALTNRGALTPGHGPVLSADATYSLMLDEDPTATT</sequence>
<dbReference type="Proteomes" id="UP001500390">
    <property type="component" value="Unassembled WGS sequence"/>
</dbReference>
<evidence type="ECO:0008006" key="3">
    <source>
        <dbReference type="Google" id="ProtNLM"/>
    </source>
</evidence>
<comment type="caution">
    <text evidence="1">The sequence shown here is derived from an EMBL/GenBank/DDBJ whole genome shotgun (WGS) entry which is preliminary data.</text>
</comment>
<evidence type="ECO:0000313" key="1">
    <source>
        <dbReference type="EMBL" id="GAA4390837.1"/>
    </source>
</evidence>
<dbReference type="RefSeq" id="WP_159899960.1">
    <property type="nucleotide sequence ID" value="NZ_BAABFX010000015.1"/>
</dbReference>
<evidence type="ECO:0000313" key="2">
    <source>
        <dbReference type="Proteomes" id="UP001500390"/>
    </source>
</evidence>
<proteinExistence type="predicted"/>
<keyword evidence="2" id="KW-1185">Reference proteome</keyword>
<dbReference type="EMBL" id="BAABFX010000015">
    <property type="protein sequence ID" value="GAA4390837.1"/>
    <property type="molecule type" value="Genomic_DNA"/>
</dbReference>
<gene>
    <name evidence="1" type="ORF">GCM10023153_08240</name>
</gene>
<reference evidence="2" key="1">
    <citation type="journal article" date="2019" name="Int. J. Syst. Evol. Microbiol.">
        <title>The Global Catalogue of Microorganisms (GCM) 10K type strain sequencing project: providing services to taxonomists for standard genome sequencing and annotation.</title>
        <authorList>
            <consortium name="The Broad Institute Genomics Platform"/>
            <consortium name="The Broad Institute Genome Sequencing Center for Infectious Disease"/>
            <person name="Wu L."/>
            <person name="Ma J."/>
        </authorList>
    </citation>
    <scope>NUCLEOTIDE SEQUENCE [LARGE SCALE GENOMIC DNA]</scope>
    <source>
        <strain evidence="2">JCM 17738</strain>
    </source>
</reference>